<evidence type="ECO:0000313" key="3">
    <source>
        <dbReference type="Proteomes" id="UP000199081"/>
    </source>
</evidence>
<feature type="transmembrane region" description="Helical" evidence="1">
    <location>
        <begin position="49"/>
        <end position="66"/>
    </location>
</feature>
<feature type="transmembrane region" description="Helical" evidence="1">
    <location>
        <begin position="78"/>
        <end position="102"/>
    </location>
</feature>
<feature type="transmembrane region" description="Helical" evidence="1">
    <location>
        <begin position="108"/>
        <end position="130"/>
    </location>
</feature>
<accession>A0A1H7JF99</accession>
<dbReference type="AlphaFoldDB" id="A0A1H7JF99"/>
<gene>
    <name evidence="2" type="ORF">SAMN04488099_105163</name>
</gene>
<dbReference type="STRING" id="426702.SAMN04488099_105163"/>
<proteinExistence type="predicted"/>
<organism evidence="2 3">
    <name type="scientific">Alkalibacterium pelagium</name>
    <dbReference type="NCBI Taxonomy" id="426702"/>
    <lineage>
        <taxon>Bacteria</taxon>
        <taxon>Bacillati</taxon>
        <taxon>Bacillota</taxon>
        <taxon>Bacilli</taxon>
        <taxon>Lactobacillales</taxon>
        <taxon>Carnobacteriaceae</taxon>
        <taxon>Alkalibacterium</taxon>
    </lineage>
</organism>
<keyword evidence="1" id="KW-0472">Membrane</keyword>
<feature type="transmembrane region" description="Helical" evidence="1">
    <location>
        <begin position="16"/>
        <end position="37"/>
    </location>
</feature>
<reference evidence="3" key="1">
    <citation type="submission" date="2016-10" db="EMBL/GenBank/DDBJ databases">
        <authorList>
            <person name="Varghese N."/>
            <person name="Submissions S."/>
        </authorList>
    </citation>
    <scope>NUCLEOTIDE SEQUENCE [LARGE SCALE GENOMIC DNA]</scope>
    <source>
        <strain evidence="3">DSM 19183</strain>
    </source>
</reference>
<evidence type="ECO:0000256" key="1">
    <source>
        <dbReference type="SAM" id="Phobius"/>
    </source>
</evidence>
<dbReference type="RefSeq" id="WP_091480280.1">
    <property type="nucleotide sequence ID" value="NZ_BJYC01000005.1"/>
</dbReference>
<keyword evidence="3" id="KW-1185">Reference proteome</keyword>
<keyword evidence="1" id="KW-1133">Transmembrane helix</keyword>
<sequence>MKEYDEYQNFKRYRNGFYALWILVSLYMGNLVLTGLTDIQWAETHRLESTIIIVFSVTCMTVLNVYTGAHFAKWENPIIISIISIISGLLFMSSSILSYQPIIEDGKLTMHATSLLVGLNFLALPVTYLVRISVEKIKDAKTGEEE</sequence>
<keyword evidence="1" id="KW-0812">Transmembrane</keyword>
<dbReference type="OrthoDB" id="2165554at2"/>
<dbReference type="EMBL" id="FNZU01000005">
    <property type="protein sequence ID" value="SEK73243.1"/>
    <property type="molecule type" value="Genomic_DNA"/>
</dbReference>
<evidence type="ECO:0000313" key="2">
    <source>
        <dbReference type="EMBL" id="SEK73243.1"/>
    </source>
</evidence>
<protein>
    <submittedName>
        <fullName evidence="2">Uncharacterized protein</fullName>
    </submittedName>
</protein>
<dbReference type="Proteomes" id="UP000199081">
    <property type="component" value="Unassembled WGS sequence"/>
</dbReference>
<name>A0A1H7JF99_9LACT</name>